<accession>M9RB66</accession>
<proteinExistence type="predicted"/>
<feature type="domain" description="Tyr recombinase" evidence="4">
    <location>
        <begin position="5"/>
        <end position="196"/>
    </location>
</feature>
<evidence type="ECO:0000313" key="6">
    <source>
        <dbReference type="Proteomes" id="UP000005307"/>
    </source>
</evidence>
<dbReference type="EMBL" id="CP003740">
    <property type="protein sequence ID" value="AGI67040.1"/>
    <property type="molecule type" value="Genomic_DNA"/>
</dbReference>
<gene>
    <name evidence="5" type="ORF">OAN307_c13580</name>
</gene>
<dbReference type="Proteomes" id="UP000005307">
    <property type="component" value="Chromosome"/>
</dbReference>
<dbReference type="Pfam" id="PF00589">
    <property type="entry name" value="Phage_integrase"/>
    <property type="match status" value="1"/>
</dbReference>
<dbReference type="OrthoDB" id="67979at2"/>
<dbReference type="GO" id="GO:0007059">
    <property type="term" value="P:chromosome segregation"/>
    <property type="evidence" value="ECO:0007669"/>
    <property type="project" value="UniProtKB-KW"/>
</dbReference>
<dbReference type="InterPro" id="IPR002104">
    <property type="entry name" value="Integrase_catalytic"/>
</dbReference>
<evidence type="ECO:0000256" key="1">
    <source>
        <dbReference type="ARBA" id="ARBA00022829"/>
    </source>
</evidence>
<dbReference type="PANTHER" id="PTHR30349:SF81">
    <property type="entry name" value="TYROSINE RECOMBINASE XERC"/>
    <property type="match status" value="1"/>
</dbReference>
<dbReference type="InterPro" id="IPR011010">
    <property type="entry name" value="DNA_brk_join_enz"/>
</dbReference>
<keyword evidence="2" id="KW-0229">DNA integration</keyword>
<name>M9RB66_9RHOB</name>
<evidence type="ECO:0000256" key="2">
    <source>
        <dbReference type="ARBA" id="ARBA00022908"/>
    </source>
</evidence>
<dbReference type="AlphaFoldDB" id="M9RB66"/>
<keyword evidence="1" id="KW-0159">Chromosome partition</keyword>
<dbReference type="eggNOG" id="COG0582">
    <property type="taxonomic scope" value="Bacteria"/>
</dbReference>
<dbReference type="SUPFAM" id="SSF56349">
    <property type="entry name" value="DNA breaking-rejoining enzymes"/>
    <property type="match status" value="1"/>
</dbReference>
<evidence type="ECO:0000313" key="5">
    <source>
        <dbReference type="EMBL" id="AGI67040.1"/>
    </source>
</evidence>
<dbReference type="CDD" id="cd00397">
    <property type="entry name" value="DNA_BRE_C"/>
    <property type="match status" value="1"/>
</dbReference>
<dbReference type="GO" id="GO:0003677">
    <property type="term" value="F:DNA binding"/>
    <property type="evidence" value="ECO:0007669"/>
    <property type="project" value="InterPro"/>
</dbReference>
<dbReference type="STRING" id="391626.OAN307_c13580"/>
<organism evidence="5 6">
    <name type="scientific">Octadecabacter antarcticus 307</name>
    <dbReference type="NCBI Taxonomy" id="391626"/>
    <lineage>
        <taxon>Bacteria</taxon>
        <taxon>Pseudomonadati</taxon>
        <taxon>Pseudomonadota</taxon>
        <taxon>Alphaproteobacteria</taxon>
        <taxon>Rhodobacterales</taxon>
        <taxon>Roseobacteraceae</taxon>
        <taxon>Octadecabacter</taxon>
    </lineage>
</organism>
<dbReference type="InterPro" id="IPR013762">
    <property type="entry name" value="Integrase-like_cat_sf"/>
</dbReference>
<protein>
    <submittedName>
        <fullName evidence="5">Phage integrase family protein</fullName>
    </submittedName>
</protein>
<dbReference type="PANTHER" id="PTHR30349">
    <property type="entry name" value="PHAGE INTEGRASE-RELATED"/>
    <property type="match status" value="1"/>
</dbReference>
<evidence type="ECO:0000256" key="3">
    <source>
        <dbReference type="ARBA" id="ARBA00023172"/>
    </source>
</evidence>
<keyword evidence="3" id="KW-0233">DNA recombination</keyword>
<dbReference type="KEGG" id="oat:OAN307_c13580"/>
<dbReference type="HOGENOM" id="CLU_027562_29_0_5"/>
<dbReference type="GO" id="GO:0015074">
    <property type="term" value="P:DNA integration"/>
    <property type="evidence" value="ECO:0007669"/>
    <property type="project" value="UniProtKB-KW"/>
</dbReference>
<keyword evidence="6" id="KW-1185">Reference proteome</keyword>
<sequence length="198" mass="21949">MALGKQAKVLNRSQVSAVQNYLAGRRNTLRNQTIFLLSIKAGLRAKEIAKLRWEMVLDADGTLSAHLSLSNDASKGNSGRRIPLNKDLKAKLNELYDVRLKGKGFGAADHVIRTERSDRTSPQAIVNMFSGWYRDLGLIGCSSHSGRRTFVTNAAQKITTVGGSLRDVQYLAGHSSLQTTERYIEYSEKARRSIVDII</sequence>
<evidence type="ECO:0000259" key="4">
    <source>
        <dbReference type="PROSITE" id="PS51898"/>
    </source>
</evidence>
<dbReference type="RefSeq" id="WP_015499077.1">
    <property type="nucleotide sequence ID" value="NC_020911.1"/>
</dbReference>
<dbReference type="InterPro" id="IPR050090">
    <property type="entry name" value="Tyrosine_recombinase_XerCD"/>
</dbReference>
<dbReference type="GO" id="GO:0006310">
    <property type="term" value="P:DNA recombination"/>
    <property type="evidence" value="ECO:0007669"/>
    <property type="project" value="UniProtKB-KW"/>
</dbReference>
<dbReference type="PROSITE" id="PS51898">
    <property type="entry name" value="TYR_RECOMBINASE"/>
    <property type="match status" value="1"/>
</dbReference>
<dbReference type="Gene3D" id="1.10.443.10">
    <property type="entry name" value="Intergrase catalytic core"/>
    <property type="match status" value="1"/>
</dbReference>
<reference evidence="5 6" key="1">
    <citation type="journal article" date="2013" name="PLoS ONE">
        <title>Poles Apart: Arctic and Antarctic Octadecabacter strains Share High Genome Plasticity and a New Type of Xanthorhodopsin.</title>
        <authorList>
            <person name="Vollmers J."/>
            <person name="Voget S."/>
            <person name="Dietrich S."/>
            <person name="Gollnow K."/>
            <person name="Smits M."/>
            <person name="Meyer K."/>
            <person name="Brinkhoff T."/>
            <person name="Simon M."/>
            <person name="Daniel R."/>
        </authorList>
    </citation>
    <scope>NUCLEOTIDE SEQUENCE [LARGE SCALE GENOMIC DNA]</scope>
    <source>
        <strain evidence="5 6">307</strain>
    </source>
</reference>